<name>A0A285NZ38_9AQUI</name>
<dbReference type="PANTHER" id="PTHR43413:SF1">
    <property type="entry name" value="SIROHEME DECARBOXYLASE NIRL SUBUNIT"/>
    <property type="match status" value="1"/>
</dbReference>
<feature type="domain" description="Siroheme decarboxylase AsnC-like ligand binding" evidence="6">
    <location>
        <begin position="228"/>
        <end position="313"/>
    </location>
</feature>
<dbReference type="PANTHER" id="PTHR43413">
    <property type="entry name" value="TRANSCRIPTIONAL REGULATOR, ASNC FAMILY"/>
    <property type="match status" value="1"/>
</dbReference>
<dbReference type="InterPro" id="IPR036388">
    <property type="entry name" value="WH-like_DNA-bd_sf"/>
</dbReference>
<dbReference type="InterPro" id="IPR050684">
    <property type="entry name" value="HTH-Siroheme_Decarb"/>
</dbReference>
<evidence type="ECO:0000256" key="3">
    <source>
        <dbReference type="ARBA" id="ARBA00023457"/>
    </source>
</evidence>
<dbReference type="InterPro" id="IPR040523">
    <property type="entry name" value="AsnC_trans_reg2"/>
</dbReference>
<feature type="domain" description="Siroheme decarboxylase NirL-like HTH" evidence="7">
    <location>
        <begin position="172"/>
        <end position="218"/>
    </location>
</feature>
<comment type="pathway">
    <text evidence="2">Porphyrin-containing compound metabolism.</text>
</comment>
<dbReference type="GO" id="GO:0016829">
    <property type="term" value="F:lyase activity"/>
    <property type="evidence" value="ECO:0007669"/>
    <property type="project" value="UniProtKB-KW"/>
</dbReference>
<dbReference type="InterPro" id="IPR019888">
    <property type="entry name" value="Tscrpt_reg_AsnC-like"/>
</dbReference>
<dbReference type="EC" id="4.1.1.111" evidence="4"/>
<dbReference type="OrthoDB" id="9806536at2"/>
<keyword evidence="9" id="KW-1185">Reference proteome</keyword>
<dbReference type="InterPro" id="IPR053953">
    <property type="entry name" value="NirdL-like_HTH"/>
</dbReference>
<dbReference type="Pfam" id="PF22451">
    <property type="entry name" value="NirdL-like_HTH"/>
    <property type="match status" value="2"/>
</dbReference>
<comment type="similarity">
    <text evidence="3">Belongs to the Ahb/Nir family.</text>
</comment>
<keyword evidence="1" id="KW-0456">Lyase</keyword>
<dbReference type="Proteomes" id="UP000218627">
    <property type="component" value="Unassembled WGS sequence"/>
</dbReference>
<evidence type="ECO:0000313" key="8">
    <source>
        <dbReference type="EMBL" id="SNZ14203.1"/>
    </source>
</evidence>
<dbReference type="Gene3D" id="3.30.70.3460">
    <property type="match status" value="2"/>
</dbReference>
<evidence type="ECO:0000256" key="5">
    <source>
        <dbReference type="ARBA" id="ARBA00048470"/>
    </source>
</evidence>
<evidence type="ECO:0000259" key="7">
    <source>
        <dbReference type="Pfam" id="PF22451"/>
    </source>
</evidence>
<dbReference type="AlphaFoldDB" id="A0A285NZ38"/>
<evidence type="ECO:0000256" key="4">
    <source>
        <dbReference type="ARBA" id="ARBA00023471"/>
    </source>
</evidence>
<sequence length="332" mass="38476">MGNEFDKILKIIQQDLPLVSRPFLTLAESVGITESELLKTIEKLVDDGVVREIAPIYDSKMLGYDSALVAFKVPQDKLQMVADFVSSCPTVSHNYERTHPFNLWFTLAVPPDTLSLEDVVRLMAERTGTLDYLVLRAVRTFKIGVRLDYESAHEKESVGFTHKPYKPLKEHEKEVVRVVQGRMPLTERPFFEYAQMLGMKEEELLNLLKDLKERGVLRRISAVLYHRRAGFVANAMSVWNVSEDRVEDVGNFMAGFKGVSHCYERTTGESWRYNLFAMMHGRSEEELYNLAKHISQEKGLDDYALLFSTKEFKKRRIKYFSEDFKRWLKALT</sequence>
<protein>
    <recommendedName>
        <fullName evidence="4">siroheme decarboxylase</fullName>
        <ecNumber evidence="4">4.1.1.111</ecNumber>
    </recommendedName>
</protein>
<evidence type="ECO:0000259" key="6">
    <source>
        <dbReference type="Pfam" id="PF17805"/>
    </source>
</evidence>
<evidence type="ECO:0000313" key="9">
    <source>
        <dbReference type="Proteomes" id="UP000218627"/>
    </source>
</evidence>
<dbReference type="RefSeq" id="WP_096602006.1">
    <property type="nucleotide sequence ID" value="NZ_OBEN01000004.1"/>
</dbReference>
<gene>
    <name evidence="8" type="ORF">SAMN06265353_1021</name>
</gene>
<feature type="domain" description="Siroheme decarboxylase NirL-like HTH" evidence="7">
    <location>
        <begin position="7"/>
        <end position="51"/>
    </location>
</feature>
<evidence type="ECO:0000256" key="1">
    <source>
        <dbReference type="ARBA" id="ARBA00023239"/>
    </source>
</evidence>
<dbReference type="Gene3D" id="1.10.10.10">
    <property type="entry name" value="Winged helix-like DNA-binding domain superfamily/Winged helix DNA-binding domain"/>
    <property type="match status" value="1"/>
</dbReference>
<accession>A0A285NZ38</accession>
<dbReference type="Pfam" id="PF17805">
    <property type="entry name" value="AsnC_trans_reg2"/>
    <property type="match status" value="2"/>
</dbReference>
<organism evidence="8 9">
    <name type="scientific">Hydrogenobacter hydrogenophilus</name>
    <dbReference type="NCBI Taxonomy" id="35835"/>
    <lineage>
        <taxon>Bacteria</taxon>
        <taxon>Pseudomonadati</taxon>
        <taxon>Aquificota</taxon>
        <taxon>Aquificia</taxon>
        <taxon>Aquificales</taxon>
        <taxon>Aquificaceae</taxon>
        <taxon>Hydrogenobacter</taxon>
    </lineage>
</organism>
<dbReference type="SMART" id="SM00344">
    <property type="entry name" value="HTH_ASNC"/>
    <property type="match status" value="1"/>
</dbReference>
<feature type="domain" description="Siroheme decarboxylase AsnC-like ligand binding" evidence="6">
    <location>
        <begin position="62"/>
        <end position="142"/>
    </location>
</feature>
<comment type="catalytic activity">
    <reaction evidence="5">
        <text>siroheme + 2 H(+) = 12,18-didecarboxysiroheme + 2 CO2</text>
        <dbReference type="Rhea" id="RHEA:19093"/>
        <dbReference type="ChEBI" id="CHEBI:15378"/>
        <dbReference type="ChEBI" id="CHEBI:16526"/>
        <dbReference type="ChEBI" id="CHEBI:60052"/>
        <dbReference type="ChEBI" id="CHEBI:140497"/>
        <dbReference type="EC" id="4.1.1.111"/>
    </reaction>
</comment>
<dbReference type="EMBL" id="OBEN01000004">
    <property type="protein sequence ID" value="SNZ14203.1"/>
    <property type="molecule type" value="Genomic_DNA"/>
</dbReference>
<proteinExistence type="inferred from homology"/>
<reference evidence="9" key="1">
    <citation type="submission" date="2017-09" db="EMBL/GenBank/DDBJ databases">
        <authorList>
            <person name="Varghese N."/>
            <person name="Submissions S."/>
        </authorList>
    </citation>
    <scope>NUCLEOTIDE SEQUENCE [LARGE SCALE GENOMIC DNA]</scope>
    <source>
        <strain evidence="9">DSM 2913</strain>
    </source>
</reference>
<evidence type="ECO:0000256" key="2">
    <source>
        <dbReference type="ARBA" id="ARBA00023444"/>
    </source>
</evidence>